<gene>
    <name evidence="1" type="ORF">Pint_25542</name>
</gene>
<evidence type="ECO:0000313" key="1">
    <source>
        <dbReference type="EMBL" id="KAJ0034303.1"/>
    </source>
</evidence>
<keyword evidence="2" id="KW-1185">Reference proteome</keyword>
<dbReference type="EMBL" id="CM047742">
    <property type="protein sequence ID" value="KAJ0034303.1"/>
    <property type="molecule type" value="Genomic_DNA"/>
</dbReference>
<dbReference type="Proteomes" id="UP001163603">
    <property type="component" value="Chromosome 7"/>
</dbReference>
<proteinExistence type="predicted"/>
<protein>
    <submittedName>
        <fullName evidence="1">Uncharacterized protein</fullName>
    </submittedName>
</protein>
<accession>A0ACC0YBJ8</accession>
<comment type="caution">
    <text evidence="1">The sequence shown here is derived from an EMBL/GenBank/DDBJ whole genome shotgun (WGS) entry which is preliminary data.</text>
</comment>
<reference evidence="2" key="1">
    <citation type="journal article" date="2023" name="G3 (Bethesda)">
        <title>Genome assembly and association tests identify interacting loci associated with vigor, precocity, and sex in interspecific pistachio rootstocks.</title>
        <authorList>
            <person name="Palmer W."/>
            <person name="Jacygrad E."/>
            <person name="Sagayaradj S."/>
            <person name="Cavanaugh K."/>
            <person name="Han R."/>
            <person name="Bertier L."/>
            <person name="Beede B."/>
            <person name="Kafkas S."/>
            <person name="Golino D."/>
            <person name="Preece J."/>
            <person name="Michelmore R."/>
        </authorList>
    </citation>
    <scope>NUCLEOTIDE SEQUENCE [LARGE SCALE GENOMIC DNA]</scope>
</reference>
<evidence type="ECO:0000313" key="2">
    <source>
        <dbReference type="Proteomes" id="UP001163603"/>
    </source>
</evidence>
<sequence length="47" mass="5553">MAKEAWDLLHKSFKGDEKVKSVRLQTLPREFEFLSMNVSETISEYFS</sequence>
<organism evidence="1 2">
    <name type="scientific">Pistacia integerrima</name>
    <dbReference type="NCBI Taxonomy" id="434235"/>
    <lineage>
        <taxon>Eukaryota</taxon>
        <taxon>Viridiplantae</taxon>
        <taxon>Streptophyta</taxon>
        <taxon>Embryophyta</taxon>
        <taxon>Tracheophyta</taxon>
        <taxon>Spermatophyta</taxon>
        <taxon>Magnoliopsida</taxon>
        <taxon>eudicotyledons</taxon>
        <taxon>Gunneridae</taxon>
        <taxon>Pentapetalae</taxon>
        <taxon>rosids</taxon>
        <taxon>malvids</taxon>
        <taxon>Sapindales</taxon>
        <taxon>Anacardiaceae</taxon>
        <taxon>Pistacia</taxon>
    </lineage>
</organism>
<name>A0ACC0YBJ8_9ROSI</name>